<dbReference type="Proteomes" id="UP000292702">
    <property type="component" value="Unassembled WGS sequence"/>
</dbReference>
<reference evidence="2 3" key="1">
    <citation type="submission" date="2018-11" db="EMBL/GenBank/DDBJ databases">
        <title>Genome assembly of Steccherinum ochraceum LE-BIN_3174, the white-rot fungus of the Steccherinaceae family (The Residual Polyporoid clade, Polyporales, Basidiomycota).</title>
        <authorList>
            <person name="Fedorova T.V."/>
            <person name="Glazunova O.A."/>
            <person name="Landesman E.O."/>
            <person name="Moiseenko K.V."/>
            <person name="Psurtseva N.V."/>
            <person name="Savinova O.S."/>
            <person name="Shakhova N.V."/>
            <person name="Tyazhelova T.V."/>
            <person name="Vasina D.V."/>
        </authorList>
    </citation>
    <scope>NUCLEOTIDE SEQUENCE [LARGE SCALE GENOMIC DNA]</scope>
    <source>
        <strain evidence="2 3">LE-BIN_3174</strain>
    </source>
</reference>
<feature type="region of interest" description="Disordered" evidence="1">
    <location>
        <begin position="207"/>
        <end position="235"/>
    </location>
</feature>
<evidence type="ECO:0000256" key="1">
    <source>
        <dbReference type="SAM" id="MobiDB-lite"/>
    </source>
</evidence>
<proteinExistence type="predicted"/>
<evidence type="ECO:0008006" key="4">
    <source>
        <dbReference type="Google" id="ProtNLM"/>
    </source>
</evidence>
<sequence length="333" mass="37288">MATNNSDPGYTLRDDFRPDIQPSQGDPPSPQPWNEVPDGIDARIPGGKLVLVRRLATDSQELSLLLRFSQPEMRSAPGNLCVPVLDTFEDPENPSVTFVVTPYIFDMYHLRWRNVDDILNYFTRILEGLVFFHAHGISNVLSMSKKVYSVVRFDASSIIQDGNWNAVSPLEPLETPGDTFACNDCYYMRDTVPIYLFHLHDCKVETSVHDPKPSPPPAHRPPEHVNPLAQGPSSPACTVEAFSDIGVTPRADEACKSPDLVDSTRNGGGPSKSPSFANGAPRVMTQGMKDDMNAFGRRFFRHEFTRRQLDMMQALESANTFGRAQDVRSERRY</sequence>
<feature type="region of interest" description="Disordered" evidence="1">
    <location>
        <begin position="253"/>
        <end position="283"/>
    </location>
</feature>
<feature type="region of interest" description="Disordered" evidence="1">
    <location>
        <begin position="1"/>
        <end position="38"/>
    </location>
</feature>
<gene>
    <name evidence="2" type="ORF">EIP91_004253</name>
</gene>
<protein>
    <recommendedName>
        <fullName evidence="4">Protein kinase domain-containing protein</fullName>
    </recommendedName>
</protein>
<accession>A0A4R0RBM3</accession>
<name>A0A4R0RBM3_9APHY</name>
<comment type="caution">
    <text evidence="2">The sequence shown here is derived from an EMBL/GenBank/DDBJ whole genome shotgun (WGS) entry which is preliminary data.</text>
</comment>
<evidence type="ECO:0000313" key="2">
    <source>
        <dbReference type="EMBL" id="TCD64306.1"/>
    </source>
</evidence>
<evidence type="ECO:0000313" key="3">
    <source>
        <dbReference type="Proteomes" id="UP000292702"/>
    </source>
</evidence>
<keyword evidence="3" id="KW-1185">Reference proteome</keyword>
<organism evidence="2 3">
    <name type="scientific">Steccherinum ochraceum</name>
    <dbReference type="NCBI Taxonomy" id="92696"/>
    <lineage>
        <taxon>Eukaryota</taxon>
        <taxon>Fungi</taxon>
        <taxon>Dikarya</taxon>
        <taxon>Basidiomycota</taxon>
        <taxon>Agaricomycotina</taxon>
        <taxon>Agaricomycetes</taxon>
        <taxon>Polyporales</taxon>
        <taxon>Steccherinaceae</taxon>
        <taxon>Steccherinum</taxon>
    </lineage>
</organism>
<dbReference type="STRING" id="92696.A0A4R0RBM3"/>
<dbReference type="AlphaFoldDB" id="A0A4R0RBM3"/>
<dbReference type="EMBL" id="RWJN01000243">
    <property type="protein sequence ID" value="TCD64306.1"/>
    <property type="molecule type" value="Genomic_DNA"/>
</dbReference>
<dbReference type="OrthoDB" id="2795455at2759"/>